<accession>A0A382G6J0</accession>
<name>A0A382G6J0_9ZZZZ</name>
<gene>
    <name evidence="1" type="ORF">METZ01_LOCUS223744</name>
</gene>
<organism evidence="1">
    <name type="scientific">marine metagenome</name>
    <dbReference type="NCBI Taxonomy" id="408172"/>
    <lineage>
        <taxon>unclassified sequences</taxon>
        <taxon>metagenomes</taxon>
        <taxon>ecological metagenomes</taxon>
    </lineage>
</organism>
<protein>
    <submittedName>
        <fullName evidence="1">Uncharacterized protein</fullName>
    </submittedName>
</protein>
<reference evidence="1" key="1">
    <citation type="submission" date="2018-05" db="EMBL/GenBank/DDBJ databases">
        <authorList>
            <person name="Lanie J.A."/>
            <person name="Ng W.-L."/>
            <person name="Kazmierczak K.M."/>
            <person name="Andrzejewski T.M."/>
            <person name="Davidsen T.M."/>
            <person name="Wayne K.J."/>
            <person name="Tettelin H."/>
            <person name="Glass J.I."/>
            <person name="Rusch D."/>
            <person name="Podicherti R."/>
            <person name="Tsui H.-C.T."/>
            <person name="Winkler M.E."/>
        </authorList>
    </citation>
    <scope>NUCLEOTIDE SEQUENCE</scope>
</reference>
<dbReference type="EMBL" id="UINC01053857">
    <property type="protein sequence ID" value="SVB70890.1"/>
    <property type="molecule type" value="Genomic_DNA"/>
</dbReference>
<proteinExistence type="predicted"/>
<evidence type="ECO:0000313" key="1">
    <source>
        <dbReference type="EMBL" id="SVB70890.1"/>
    </source>
</evidence>
<sequence length="41" mass="5029">MEYRELYQNKIQEIQDLKSQIHILETILRNFIPVVEKKRGN</sequence>
<dbReference type="AlphaFoldDB" id="A0A382G6J0"/>